<keyword evidence="3" id="KW-1185">Reference proteome</keyword>
<comment type="caution">
    <text evidence="2">The sequence shown here is derived from an EMBL/GenBank/DDBJ whole genome shotgun (WGS) entry which is preliminary data.</text>
</comment>
<dbReference type="InterPro" id="IPR036388">
    <property type="entry name" value="WH-like_DNA-bd_sf"/>
</dbReference>
<reference evidence="2 3" key="1">
    <citation type="submission" date="2020-02" db="EMBL/GenBank/DDBJ databases">
        <authorList>
            <person name="Khan S.A."/>
            <person name="Jeon C.O."/>
            <person name="Chun B.H."/>
        </authorList>
    </citation>
    <scope>NUCLEOTIDE SEQUENCE [LARGE SCALE GENOMIC DNA]</scope>
    <source>
        <strain evidence="2 3">H239</strain>
    </source>
</reference>
<name>A0A6M1SH55_9HYPH</name>
<dbReference type="Gene3D" id="1.10.10.10">
    <property type="entry name" value="Winged helix-like DNA-binding domain superfamily/Winged helix DNA-binding domain"/>
    <property type="match status" value="1"/>
</dbReference>
<dbReference type="Pfam" id="PF01726">
    <property type="entry name" value="LexA_DNA_bind"/>
    <property type="match status" value="1"/>
</dbReference>
<dbReference type="SUPFAM" id="SSF46785">
    <property type="entry name" value="Winged helix' DNA-binding domain"/>
    <property type="match status" value="1"/>
</dbReference>
<dbReference type="InterPro" id="IPR006199">
    <property type="entry name" value="LexA_DNA-bd_dom"/>
</dbReference>
<dbReference type="GO" id="GO:0004252">
    <property type="term" value="F:serine-type endopeptidase activity"/>
    <property type="evidence" value="ECO:0007669"/>
    <property type="project" value="InterPro"/>
</dbReference>
<organism evidence="2 3">
    <name type="scientific">Devosia aurantiaca</name>
    <dbReference type="NCBI Taxonomy" id="2714858"/>
    <lineage>
        <taxon>Bacteria</taxon>
        <taxon>Pseudomonadati</taxon>
        <taxon>Pseudomonadota</taxon>
        <taxon>Alphaproteobacteria</taxon>
        <taxon>Hyphomicrobiales</taxon>
        <taxon>Devosiaceae</taxon>
        <taxon>Devosia</taxon>
    </lineage>
</organism>
<protein>
    <recommendedName>
        <fullName evidence="1">LexA repressor DNA-binding domain-containing protein</fullName>
    </recommendedName>
</protein>
<evidence type="ECO:0000313" key="3">
    <source>
        <dbReference type="Proteomes" id="UP000474802"/>
    </source>
</evidence>
<accession>A0A6M1SH55</accession>
<reference evidence="2 3" key="2">
    <citation type="submission" date="2020-03" db="EMBL/GenBank/DDBJ databases">
        <title>Devosia chinhatensis sp. nov., isolated from a hexachlorocyclohexane (HCH) dump site in India.</title>
        <authorList>
            <person name="Kumar M."/>
            <person name="Lal R."/>
        </authorList>
    </citation>
    <scope>NUCLEOTIDE SEQUENCE [LARGE SCALE GENOMIC DNA]</scope>
    <source>
        <strain evidence="2 3">H239</strain>
    </source>
</reference>
<proteinExistence type="predicted"/>
<dbReference type="AlphaFoldDB" id="A0A6M1SH55"/>
<dbReference type="Proteomes" id="UP000474802">
    <property type="component" value="Unassembled WGS sequence"/>
</dbReference>
<dbReference type="InterPro" id="IPR036390">
    <property type="entry name" value="WH_DNA-bd_sf"/>
</dbReference>
<dbReference type="EMBL" id="JAALFG010000004">
    <property type="protein sequence ID" value="NGP19169.1"/>
    <property type="molecule type" value="Genomic_DNA"/>
</dbReference>
<sequence>METEQRHKLPLAGLTSRQAQALKFIDQYQAEHDCSPSFDELREALGLAAKSGVHRIISQLVDRGRLVRMPNRARSLQIASRAA</sequence>
<evidence type="ECO:0000259" key="1">
    <source>
        <dbReference type="Pfam" id="PF01726"/>
    </source>
</evidence>
<dbReference type="GO" id="GO:0006508">
    <property type="term" value="P:proteolysis"/>
    <property type="evidence" value="ECO:0007669"/>
    <property type="project" value="InterPro"/>
</dbReference>
<gene>
    <name evidence="2" type="ORF">G5575_17355</name>
</gene>
<feature type="domain" description="LexA repressor DNA-binding" evidence="1">
    <location>
        <begin position="13"/>
        <end position="74"/>
    </location>
</feature>
<evidence type="ECO:0000313" key="2">
    <source>
        <dbReference type="EMBL" id="NGP19169.1"/>
    </source>
</evidence>